<evidence type="ECO:0000313" key="3">
    <source>
        <dbReference type="EMBL" id="THH08918.1"/>
    </source>
</evidence>
<feature type="compositionally biased region" description="Polar residues" evidence="1">
    <location>
        <begin position="116"/>
        <end position="140"/>
    </location>
</feature>
<reference evidence="3 4" key="1">
    <citation type="submission" date="2019-02" db="EMBL/GenBank/DDBJ databases">
        <title>Genome sequencing of the rare red list fungi Phellinidium pouzarii.</title>
        <authorList>
            <person name="Buettner E."/>
            <person name="Kellner H."/>
        </authorList>
    </citation>
    <scope>NUCLEOTIDE SEQUENCE [LARGE SCALE GENOMIC DNA]</scope>
    <source>
        <strain evidence="3 4">DSM 108285</strain>
    </source>
</reference>
<evidence type="ECO:0000259" key="2">
    <source>
        <dbReference type="Pfam" id="PF08719"/>
    </source>
</evidence>
<evidence type="ECO:0000313" key="4">
    <source>
        <dbReference type="Proteomes" id="UP000308199"/>
    </source>
</evidence>
<evidence type="ECO:0000256" key="1">
    <source>
        <dbReference type="SAM" id="MobiDB-lite"/>
    </source>
</evidence>
<dbReference type="CDD" id="cd15457">
    <property type="entry name" value="NADAR"/>
    <property type="match status" value="1"/>
</dbReference>
<feature type="domain" description="NADAR" evidence="2">
    <location>
        <begin position="217"/>
        <end position="359"/>
    </location>
</feature>
<dbReference type="SUPFAM" id="SSF143990">
    <property type="entry name" value="YbiA-like"/>
    <property type="match status" value="1"/>
</dbReference>
<gene>
    <name evidence="3" type="ORF">EW145_g2386</name>
</gene>
<dbReference type="InterPro" id="IPR012816">
    <property type="entry name" value="NADAR"/>
</dbReference>
<feature type="compositionally biased region" description="Polar residues" evidence="1">
    <location>
        <begin position="14"/>
        <end position="23"/>
    </location>
</feature>
<organism evidence="3 4">
    <name type="scientific">Phellinidium pouzarii</name>
    <dbReference type="NCBI Taxonomy" id="167371"/>
    <lineage>
        <taxon>Eukaryota</taxon>
        <taxon>Fungi</taxon>
        <taxon>Dikarya</taxon>
        <taxon>Basidiomycota</taxon>
        <taxon>Agaricomycotina</taxon>
        <taxon>Agaricomycetes</taxon>
        <taxon>Hymenochaetales</taxon>
        <taxon>Hymenochaetaceae</taxon>
        <taxon>Phellinidium</taxon>
    </lineage>
</organism>
<feature type="region of interest" description="Disordered" evidence="1">
    <location>
        <begin position="1"/>
        <end position="29"/>
    </location>
</feature>
<name>A0A4S4LD02_9AGAM</name>
<feature type="region of interest" description="Disordered" evidence="1">
    <location>
        <begin position="102"/>
        <end position="146"/>
    </location>
</feature>
<feature type="region of interest" description="Disordered" evidence="1">
    <location>
        <begin position="169"/>
        <end position="194"/>
    </location>
</feature>
<comment type="caution">
    <text evidence="3">The sequence shown here is derived from an EMBL/GenBank/DDBJ whole genome shotgun (WGS) entry which is preliminary data.</text>
</comment>
<dbReference type="AlphaFoldDB" id="A0A4S4LD02"/>
<dbReference type="Gene3D" id="1.10.357.40">
    <property type="entry name" value="YbiA-like"/>
    <property type="match status" value="1"/>
</dbReference>
<dbReference type="NCBIfam" id="TIGR02464">
    <property type="entry name" value="ribofla_fusion"/>
    <property type="match status" value="1"/>
</dbReference>
<dbReference type="OrthoDB" id="206452at2759"/>
<accession>A0A4S4LD02</accession>
<dbReference type="InterPro" id="IPR037238">
    <property type="entry name" value="YbiA-like_sf"/>
</dbReference>
<dbReference type="Pfam" id="PF08719">
    <property type="entry name" value="NADAR"/>
    <property type="match status" value="1"/>
</dbReference>
<keyword evidence="4" id="KW-1185">Reference proteome</keyword>
<dbReference type="EMBL" id="SGPK01000082">
    <property type="protein sequence ID" value="THH08918.1"/>
    <property type="molecule type" value="Genomic_DNA"/>
</dbReference>
<dbReference type="Proteomes" id="UP000308199">
    <property type="component" value="Unassembled WGS sequence"/>
</dbReference>
<feature type="compositionally biased region" description="Polar residues" evidence="1">
    <location>
        <begin position="169"/>
        <end position="185"/>
    </location>
</feature>
<proteinExistence type="predicted"/>
<sequence length="363" mass="40663">MSSSPAFDAKRTRPLSTQIPTPTDNHDVVWQRPNSAPNSQTHFKVEERGNSLFVTTSVSAGEHWDDNEKRVQITRELSDVSLGVEVEVSVYDTSSRRVHSCCSESNARADHVNDEPQATGTGLRSISSSPFTSSGNTGALTSFDPGRVSPVFPTSSRAISTALGLRSLSPNPFTSSKQTGSSTQHDSMKESPVISSFPHKLKKTSPFRSTFVKPRIYFYDIGAPYYGFTNFSSHPVEFKGKTYPTSEHLFQSFKFQQHRPLLAEHIRTFSERPAVALSEARRFQPEVRSDWMDVNVEMMEVALWHKFNQHSDLKQQLLSTGVAELIEDSDKDSFWGIGKNRNGRNELGKALERLRATFRADII</sequence>
<protein>
    <recommendedName>
        <fullName evidence="2">NADAR domain-containing protein</fullName>
    </recommendedName>
</protein>